<proteinExistence type="predicted"/>
<gene>
    <name evidence="2" type="ORF">PoB_007276800</name>
</gene>
<feature type="region of interest" description="Disordered" evidence="1">
    <location>
        <begin position="77"/>
        <end position="101"/>
    </location>
</feature>
<evidence type="ECO:0000313" key="3">
    <source>
        <dbReference type="Proteomes" id="UP000735302"/>
    </source>
</evidence>
<reference evidence="2 3" key="1">
    <citation type="journal article" date="2021" name="Elife">
        <title>Chloroplast acquisition without the gene transfer in kleptoplastic sea slugs, Plakobranchus ocellatus.</title>
        <authorList>
            <person name="Maeda T."/>
            <person name="Takahashi S."/>
            <person name="Yoshida T."/>
            <person name="Shimamura S."/>
            <person name="Takaki Y."/>
            <person name="Nagai Y."/>
            <person name="Toyoda A."/>
            <person name="Suzuki Y."/>
            <person name="Arimoto A."/>
            <person name="Ishii H."/>
            <person name="Satoh N."/>
            <person name="Nishiyama T."/>
            <person name="Hasebe M."/>
            <person name="Maruyama T."/>
            <person name="Minagawa J."/>
            <person name="Obokata J."/>
            <person name="Shigenobu S."/>
        </authorList>
    </citation>
    <scope>NUCLEOTIDE SEQUENCE [LARGE SCALE GENOMIC DNA]</scope>
</reference>
<evidence type="ECO:0000313" key="2">
    <source>
        <dbReference type="EMBL" id="GFO46263.1"/>
    </source>
</evidence>
<evidence type="ECO:0000256" key="1">
    <source>
        <dbReference type="SAM" id="MobiDB-lite"/>
    </source>
</evidence>
<sequence>MKSELRPRRPLDWGNKQGQREMHCYLHALVSDNVDSEESNGLRHTRREAWAKLFASSRPLPSFIDLGLWVFPSSVVQDQKRQSQQNNDHISQSVSRAGRLL</sequence>
<keyword evidence="3" id="KW-1185">Reference proteome</keyword>
<comment type="caution">
    <text evidence="2">The sequence shown here is derived from an EMBL/GenBank/DDBJ whole genome shotgun (WGS) entry which is preliminary data.</text>
</comment>
<dbReference type="AlphaFoldDB" id="A0AAV4DPK7"/>
<name>A0AAV4DPK7_9GAST</name>
<protein>
    <submittedName>
        <fullName evidence="2">Uncharacterized protein</fullName>
    </submittedName>
</protein>
<accession>A0AAV4DPK7</accession>
<dbReference type="EMBL" id="BLXT01008183">
    <property type="protein sequence ID" value="GFO46263.1"/>
    <property type="molecule type" value="Genomic_DNA"/>
</dbReference>
<feature type="compositionally biased region" description="Polar residues" evidence="1">
    <location>
        <begin position="77"/>
        <end position="95"/>
    </location>
</feature>
<organism evidence="2 3">
    <name type="scientific">Plakobranchus ocellatus</name>
    <dbReference type="NCBI Taxonomy" id="259542"/>
    <lineage>
        <taxon>Eukaryota</taxon>
        <taxon>Metazoa</taxon>
        <taxon>Spiralia</taxon>
        <taxon>Lophotrochozoa</taxon>
        <taxon>Mollusca</taxon>
        <taxon>Gastropoda</taxon>
        <taxon>Heterobranchia</taxon>
        <taxon>Euthyneura</taxon>
        <taxon>Panpulmonata</taxon>
        <taxon>Sacoglossa</taxon>
        <taxon>Placobranchoidea</taxon>
        <taxon>Plakobranchidae</taxon>
        <taxon>Plakobranchus</taxon>
    </lineage>
</organism>
<dbReference type="Proteomes" id="UP000735302">
    <property type="component" value="Unassembled WGS sequence"/>
</dbReference>